<dbReference type="Gene3D" id="1.10.101.10">
    <property type="entry name" value="PGBD-like superfamily/PGBD"/>
    <property type="match status" value="1"/>
</dbReference>
<sequence>MRARVGVAATALGLALLGGAAVESPAATAAPAHTKSGKQCPAKQVKKVWRGGTSKQCPNLADELDHLFYQGPQYTTALRNKYRERTLFIQLRLHDLGYKPIVRDGYYGNQTRDVVKRYQRRKGLVVDGKVGLQTWKSLFGLGRA</sequence>
<dbReference type="Pfam" id="PF01471">
    <property type="entry name" value="PG_binding_1"/>
    <property type="match status" value="1"/>
</dbReference>
<evidence type="ECO:0000256" key="1">
    <source>
        <dbReference type="SAM" id="SignalP"/>
    </source>
</evidence>
<feature type="domain" description="Peptidoglycan binding-like" evidence="2">
    <location>
        <begin position="88"/>
        <end position="138"/>
    </location>
</feature>
<dbReference type="InterPro" id="IPR002477">
    <property type="entry name" value="Peptidoglycan-bd-like"/>
</dbReference>
<name>A0ABN1H2Z2_9ACTN</name>
<dbReference type="EMBL" id="BAAAHE010000030">
    <property type="protein sequence ID" value="GAA0627627.1"/>
    <property type="molecule type" value="Genomic_DNA"/>
</dbReference>
<keyword evidence="1" id="KW-0732">Signal</keyword>
<accession>A0ABN1H2Z2</accession>
<keyword evidence="4" id="KW-1185">Reference proteome</keyword>
<gene>
    <name evidence="3" type="ORF">GCM10009547_33980</name>
</gene>
<comment type="caution">
    <text evidence="3">The sequence shown here is derived from an EMBL/GenBank/DDBJ whole genome shotgun (WGS) entry which is preliminary data.</text>
</comment>
<dbReference type="InterPro" id="IPR036366">
    <property type="entry name" value="PGBDSf"/>
</dbReference>
<protein>
    <recommendedName>
        <fullName evidence="2">Peptidoglycan binding-like domain-containing protein</fullName>
    </recommendedName>
</protein>
<dbReference type="SUPFAM" id="SSF47090">
    <property type="entry name" value="PGBD-like"/>
    <property type="match status" value="1"/>
</dbReference>
<evidence type="ECO:0000313" key="3">
    <source>
        <dbReference type="EMBL" id="GAA0627627.1"/>
    </source>
</evidence>
<feature type="chain" id="PRO_5047473732" description="Peptidoglycan binding-like domain-containing protein" evidence="1">
    <location>
        <begin position="30"/>
        <end position="144"/>
    </location>
</feature>
<feature type="signal peptide" evidence="1">
    <location>
        <begin position="1"/>
        <end position="29"/>
    </location>
</feature>
<reference evidence="3 4" key="1">
    <citation type="journal article" date="2019" name="Int. J. Syst. Evol. Microbiol.">
        <title>The Global Catalogue of Microorganisms (GCM) 10K type strain sequencing project: providing services to taxonomists for standard genome sequencing and annotation.</title>
        <authorList>
            <consortium name="The Broad Institute Genomics Platform"/>
            <consortium name="The Broad Institute Genome Sequencing Center for Infectious Disease"/>
            <person name="Wu L."/>
            <person name="Ma J."/>
        </authorList>
    </citation>
    <scope>NUCLEOTIDE SEQUENCE [LARGE SCALE GENOMIC DNA]</scope>
    <source>
        <strain evidence="3 4">JCM 10671</strain>
    </source>
</reference>
<evidence type="ECO:0000259" key="2">
    <source>
        <dbReference type="Pfam" id="PF01471"/>
    </source>
</evidence>
<dbReference type="RefSeq" id="WP_344606907.1">
    <property type="nucleotide sequence ID" value="NZ_BAAAHE010000030.1"/>
</dbReference>
<dbReference type="Proteomes" id="UP001500957">
    <property type="component" value="Unassembled WGS sequence"/>
</dbReference>
<organism evidence="3 4">
    <name type="scientific">Sporichthya brevicatena</name>
    <dbReference type="NCBI Taxonomy" id="171442"/>
    <lineage>
        <taxon>Bacteria</taxon>
        <taxon>Bacillati</taxon>
        <taxon>Actinomycetota</taxon>
        <taxon>Actinomycetes</taxon>
        <taxon>Sporichthyales</taxon>
        <taxon>Sporichthyaceae</taxon>
        <taxon>Sporichthya</taxon>
    </lineage>
</organism>
<evidence type="ECO:0000313" key="4">
    <source>
        <dbReference type="Proteomes" id="UP001500957"/>
    </source>
</evidence>
<proteinExistence type="predicted"/>
<dbReference type="InterPro" id="IPR036365">
    <property type="entry name" value="PGBD-like_sf"/>
</dbReference>